<dbReference type="Proteomes" id="UP000178585">
    <property type="component" value="Unassembled WGS sequence"/>
</dbReference>
<reference evidence="1 2" key="1">
    <citation type="journal article" date="2016" name="Nat. Commun.">
        <title>Thousands of microbial genomes shed light on interconnected biogeochemical processes in an aquifer system.</title>
        <authorList>
            <person name="Anantharaman K."/>
            <person name="Brown C.T."/>
            <person name="Hug L.A."/>
            <person name="Sharon I."/>
            <person name="Castelle C.J."/>
            <person name="Probst A.J."/>
            <person name="Thomas B.C."/>
            <person name="Singh A."/>
            <person name="Wilkins M.J."/>
            <person name="Karaoz U."/>
            <person name="Brodie E.L."/>
            <person name="Williams K.H."/>
            <person name="Hubbard S.S."/>
            <person name="Banfield J.F."/>
        </authorList>
    </citation>
    <scope>NUCLEOTIDE SEQUENCE [LARGE SCALE GENOMIC DNA]</scope>
</reference>
<name>A0A1F4XXG3_9BACT</name>
<comment type="caution">
    <text evidence="1">The sequence shown here is derived from an EMBL/GenBank/DDBJ whole genome shotgun (WGS) entry which is preliminary data.</text>
</comment>
<evidence type="ECO:0000313" key="2">
    <source>
        <dbReference type="Proteomes" id="UP000178585"/>
    </source>
</evidence>
<organism evidence="1 2">
    <name type="scientific">Candidatus Adlerbacteria bacterium RIFCSPLOWO2_01_FULL_54_21b</name>
    <dbReference type="NCBI Taxonomy" id="1797245"/>
    <lineage>
        <taxon>Bacteria</taxon>
        <taxon>Candidatus Adleribacteriota</taxon>
    </lineage>
</organism>
<dbReference type="AlphaFoldDB" id="A0A1F4XXG3"/>
<sequence>MFEAGQLVRWKQESWDNPGMKPGSKRHDIYDAAYIPSIGRQFWLLKDEKGWIYPDKDGYRQVRINPDSIEPVNPN</sequence>
<dbReference type="EMBL" id="MEWZ01000024">
    <property type="protein sequence ID" value="OGC86407.1"/>
    <property type="molecule type" value="Genomic_DNA"/>
</dbReference>
<evidence type="ECO:0000313" key="1">
    <source>
        <dbReference type="EMBL" id="OGC86407.1"/>
    </source>
</evidence>
<proteinExistence type="predicted"/>
<accession>A0A1F4XXG3</accession>
<protein>
    <submittedName>
        <fullName evidence="1">Uncharacterized protein</fullName>
    </submittedName>
</protein>
<gene>
    <name evidence="1" type="ORF">A2949_02685</name>
</gene>